<evidence type="ECO:0000313" key="1">
    <source>
        <dbReference type="EMBL" id="KAF9417324.1"/>
    </source>
</evidence>
<protein>
    <submittedName>
        <fullName evidence="1">Uncharacterized protein</fullName>
    </submittedName>
</protein>
<name>A0A835LB17_SPOEX</name>
<evidence type="ECO:0000313" key="2">
    <source>
        <dbReference type="Proteomes" id="UP000648187"/>
    </source>
</evidence>
<gene>
    <name evidence="1" type="ORF">HW555_005540</name>
</gene>
<accession>A0A835LB17</accession>
<keyword evidence="2" id="KW-1185">Reference proteome</keyword>
<dbReference type="AlphaFoldDB" id="A0A835LB17"/>
<comment type="caution">
    <text evidence="1">The sequence shown here is derived from an EMBL/GenBank/DDBJ whole genome shotgun (WGS) entry which is preliminary data.</text>
</comment>
<organism evidence="1 2">
    <name type="scientific">Spodoptera exigua</name>
    <name type="common">Beet armyworm</name>
    <name type="synonym">Noctua fulgens</name>
    <dbReference type="NCBI Taxonomy" id="7107"/>
    <lineage>
        <taxon>Eukaryota</taxon>
        <taxon>Metazoa</taxon>
        <taxon>Ecdysozoa</taxon>
        <taxon>Arthropoda</taxon>
        <taxon>Hexapoda</taxon>
        <taxon>Insecta</taxon>
        <taxon>Pterygota</taxon>
        <taxon>Neoptera</taxon>
        <taxon>Endopterygota</taxon>
        <taxon>Lepidoptera</taxon>
        <taxon>Glossata</taxon>
        <taxon>Ditrysia</taxon>
        <taxon>Noctuoidea</taxon>
        <taxon>Noctuidae</taxon>
        <taxon>Amphipyrinae</taxon>
        <taxon>Spodoptera</taxon>
    </lineage>
</organism>
<dbReference type="EMBL" id="JACKWZ010000073">
    <property type="protein sequence ID" value="KAF9417324.1"/>
    <property type="molecule type" value="Genomic_DNA"/>
</dbReference>
<reference evidence="1" key="1">
    <citation type="submission" date="2020-08" db="EMBL/GenBank/DDBJ databases">
        <title>Spodoptera exigua strain:BAW_Kor-Di-RS1 Genome sequencing and assembly.</title>
        <authorList>
            <person name="Kim J."/>
            <person name="Nam H.Y."/>
            <person name="Kwon M."/>
            <person name="Choi J.H."/>
            <person name="Cho S.R."/>
            <person name="Kim G.-H."/>
        </authorList>
    </citation>
    <scope>NUCLEOTIDE SEQUENCE</scope>
    <source>
        <strain evidence="1">BAW_Kor-Di-RS1</strain>
        <tissue evidence="1">Whole-body</tissue>
    </source>
</reference>
<dbReference type="Proteomes" id="UP000648187">
    <property type="component" value="Unassembled WGS sequence"/>
</dbReference>
<feature type="non-terminal residue" evidence="1">
    <location>
        <position position="1"/>
    </location>
</feature>
<proteinExistence type="predicted"/>
<sequence length="248" mass="27820">PGKGTALRQTSATKTLTDKPYNGNDLNTDISAKMDLLKQVRVLVLILPIVVGQVRKPESYVVGEEICKRLTKEPYFEPDMVTGKPWRIYYTWNINLEDKCMDMVFKNATTAIINRVWNDMNEYVETQPYWDAATLLVTMGRAKHEMLLFADQGAAGRFTGVANVVRDGNILPARNAVPLLKFHLKLLHGGKYLLMTDCQIGVTSMSARTRAMPYRAEIGGVVSNLNFGEGYHACLSDRNKDEQTGDNK</sequence>